<dbReference type="EMBL" id="UOGL01000456">
    <property type="protein sequence ID" value="VAX40540.1"/>
    <property type="molecule type" value="Genomic_DNA"/>
</dbReference>
<accession>A0A3B1DYA5</accession>
<name>A0A3B1DYA5_9ZZZZ</name>
<keyword evidence="1" id="KW-0812">Transmembrane</keyword>
<protein>
    <submittedName>
        <fullName evidence="2">Uncharacterized protein</fullName>
    </submittedName>
</protein>
<organism evidence="2">
    <name type="scientific">hydrothermal vent metagenome</name>
    <dbReference type="NCBI Taxonomy" id="652676"/>
    <lineage>
        <taxon>unclassified sequences</taxon>
        <taxon>metagenomes</taxon>
        <taxon>ecological metagenomes</taxon>
    </lineage>
</organism>
<keyword evidence="1" id="KW-0472">Membrane</keyword>
<dbReference type="AlphaFoldDB" id="A0A3B1DYA5"/>
<feature type="transmembrane region" description="Helical" evidence="1">
    <location>
        <begin position="7"/>
        <end position="28"/>
    </location>
</feature>
<keyword evidence="1" id="KW-1133">Transmembrane helix</keyword>
<evidence type="ECO:0000313" key="2">
    <source>
        <dbReference type="EMBL" id="VAX40540.1"/>
    </source>
</evidence>
<reference evidence="2" key="1">
    <citation type="submission" date="2018-06" db="EMBL/GenBank/DDBJ databases">
        <authorList>
            <person name="Zhirakovskaya E."/>
        </authorList>
    </citation>
    <scope>NUCLEOTIDE SEQUENCE</scope>
</reference>
<proteinExistence type="predicted"/>
<gene>
    <name evidence="2" type="ORF">MNBD_PLANCTO02-876</name>
</gene>
<sequence>MTRRRRFGYVVLGLLVALGIAAGLLFWASKQVPDFYEETIQANEDPVLRQQSAKEFVQQTMQFAEEVKNADSWSQEFTQHQINSWLIEDFPKKYAKHIPRNISNPRIRLTEKTVQLGFKLEHPKYQGVISFRLKPFVTEDRKLAIEIESIRAGLIPVPLDEVIEQVKKRLPKNKWQLEWSHINGHDVILVDLVGQAKNQPQLESVEVIEKAIRISGRKKKKIDNSSNIFPRLAKFPKKNSSTN</sequence>
<evidence type="ECO:0000256" key="1">
    <source>
        <dbReference type="SAM" id="Phobius"/>
    </source>
</evidence>